<sequence length="154" mass="16641">MAFVVEDGTGLPDANSYASVAEADAYHTDRGNAAWTGSNSVKQAALVRATDYVEQAYAGRWKGCALTEEQALSFPRDEAVVPAKLKQAVIQLALEAIATDLNPTQDRAVKREKVDVIEVEYMDNARNGKTRPAIDGLLSGLLSGSIYNRPLVRT</sequence>
<accession>G2KMW1</accession>
<dbReference type="KEGG" id="mai:MICA_556"/>
<protein>
    <recommendedName>
        <fullName evidence="1">Putative DnaT-like domain-containing protein</fullName>
    </recommendedName>
</protein>
<dbReference type="Pfam" id="PF20557">
    <property type="entry name" value="DnaT_2"/>
    <property type="match status" value="1"/>
</dbReference>
<dbReference type="AlphaFoldDB" id="G2KMW1"/>
<gene>
    <name evidence="2" type="ordered locus">MICA_556</name>
</gene>
<dbReference type="HOGENOM" id="CLU_130962_0_0_5"/>
<evidence type="ECO:0000313" key="2">
    <source>
        <dbReference type="EMBL" id="AEP08893.1"/>
    </source>
</evidence>
<dbReference type="STRING" id="856793.MICA_556"/>
<evidence type="ECO:0000259" key="1">
    <source>
        <dbReference type="Pfam" id="PF20557"/>
    </source>
</evidence>
<organism evidence="2 3">
    <name type="scientific">Micavibrio aeruginosavorus (strain ARL-13)</name>
    <dbReference type="NCBI Taxonomy" id="856793"/>
    <lineage>
        <taxon>Bacteria</taxon>
        <taxon>Pseudomonadati</taxon>
        <taxon>Bdellovibrionota</taxon>
        <taxon>Bdellovibrionia</taxon>
        <taxon>Bdellovibrionales</taxon>
        <taxon>Pseudobdellovibrionaceae</taxon>
        <taxon>Micavibrio</taxon>
    </lineage>
</organism>
<reference evidence="2 3" key="1">
    <citation type="journal article" date="2011" name="BMC Genomics">
        <title>Genomic insights into an obligate epibiotic bacterial predator: Micavibrio aeruginosavorus ARL-13.</title>
        <authorList>
            <person name="Wang Z."/>
            <person name="Kadouri D."/>
            <person name="Wu M."/>
        </authorList>
    </citation>
    <scope>NUCLEOTIDE SEQUENCE [LARGE SCALE GENOMIC DNA]</scope>
    <source>
        <strain evidence="2 3">ARL-13</strain>
    </source>
</reference>
<dbReference type="Proteomes" id="UP000009286">
    <property type="component" value="Chromosome"/>
</dbReference>
<evidence type="ECO:0000313" key="3">
    <source>
        <dbReference type="Proteomes" id="UP000009286"/>
    </source>
</evidence>
<proteinExistence type="predicted"/>
<keyword evidence="3" id="KW-1185">Reference proteome</keyword>
<dbReference type="InterPro" id="IPR046787">
    <property type="entry name" value="DnaT_2"/>
</dbReference>
<dbReference type="eggNOG" id="ENOG50301UT">
    <property type="taxonomic scope" value="Bacteria"/>
</dbReference>
<dbReference type="OrthoDB" id="980409at2"/>
<feature type="domain" description="Putative DnaT-like" evidence="1">
    <location>
        <begin position="1"/>
        <end position="153"/>
    </location>
</feature>
<name>G2KMW1_MICAA</name>
<dbReference type="RefSeq" id="WP_014102116.1">
    <property type="nucleotide sequence ID" value="NC_016026.1"/>
</dbReference>
<dbReference type="EMBL" id="CP002382">
    <property type="protein sequence ID" value="AEP08893.1"/>
    <property type="molecule type" value="Genomic_DNA"/>
</dbReference>